<sequence>MNYLPPTRLDLLLKYKYNEYKREGSILSLKSDDKIFAGLSHLAIFLDFIGTIATLMIYITKKDYSKFIEYHAKQALGYQVVILLISWAINLVFIGGAIGGFLGTGFIMGQGLLSIIPMVSLVGIRVVISLMIYGYAIFASLQAFQGEEFKYIVIGDFIDRL</sequence>
<evidence type="ECO:0000256" key="2">
    <source>
        <dbReference type="ARBA" id="ARBA00022692"/>
    </source>
</evidence>
<keyword evidence="2 5" id="KW-0812">Transmembrane</keyword>
<keyword evidence="3 5" id="KW-1133">Transmembrane helix</keyword>
<dbReference type="AlphaFoldDB" id="A0A226BVL2"/>
<keyword evidence="4 5" id="KW-0472">Membrane</keyword>
<evidence type="ECO:0000256" key="5">
    <source>
        <dbReference type="SAM" id="Phobius"/>
    </source>
</evidence>
<evidence type="ECO:0000313" key="7">
    <source>
        <dbReference type="Proteomes" id="UP000214588"/>
    </source>
</evidence>
<gene>
    <name evidence="6" type="ORF">CDO51_12200</name>
</gene>
<keyword evidence="7" id="KW-1185">Reference proteome</keyword>
<protein>
    <submittedName>
        <fullName evidence="6">Uncharacterized protein</fullName>
    </submittedName>
</protein>
<evidence type="ECO:0000256" key="3">
    <source>
        <dbReference type="ARBA" id="ARBA00022989"/>
    </source>
</evidence>
<organism evidence="6 7">
    <name type="scientific">Natranaerobius trueperi</name>
    <dbReference type="NCBI Taxonomy" id="759412"/>
    <lineage>
        <taxon>Bacteria</taxon>
        <taxon>Bacillati</taxon>
        <taxon>Bacillota</taxon>
        <taxon>Clostridia</taxon>
        <taxon>Natranaerobiales</taxon>
        <taxon>Natranaerobiaceae</taxon>
        <taxon>Natranaerobius</taxon>
    </lineage>
</organism>
<evidence type="ECO:0000313" key="6">
    <source>
        <dbReference type="EMBL" id="OWZ82802.1"/>
    </source>
</evidence>
<dbReference type="EMBL" id="NIQC01000041">
    <property type="protein sequence ID" value="OWZ82802.1"/>
    <property type="molecule type" value="Genomic_DNA"/>
</dbReference>
<feature type="transmembrane region" description="Helical" evidence="5">
    <location>
        <begin position="80"/>
        <end position="103"/>
    </location>
</feature>
<dbReference type="Pfam" id="PF09685">
    <property type="entry name" value="MamF_MmsF"/>
    <property type="match status" value="1"/>
</dbReference>
<accession>A0A226BVL2</accession>
<proteinExistence type="predicted"/>
<comment type="subcellular location">
    <subcellularLocation>
        <location evidence="1">Membrane</location>
        <topology evidence="1">Multi-pass membrane protein</topology>
    </subcellularLocation>
</comment>
<dbReference type="Proteomes" id="UP000214588">
    <property type="component" value="Unassembled WGS sequence"/>
</dbReference>
<feature type="transmembrane region" description="Helical" evidence="5">
    <location>
        <begin position="115"/>
        <end position="138"/>
    </location>
</feature>
<reference evidence="6 7" key="1">
    <citation type="submission" date="2017-06" db="EMBL/GenBank/DDBJ databases">
        <title>Draft Genome Sequence of Natranaerobius trueperi halophilic, alkalithermophilic bacteria from soda lakes.</title>
        <authorList>
            <person name="Zhao B."/>
        </authorList>
    </citation>
    <scope>NUCLEOTIDE SEQUENCE [LARGE SCALE GENOMIC DNA]</scope>
    <source>
        <strain evidence="6 7">DSM 18760</strain>
    </source>
</reference>
<comment type="caution">
    <text evidence="6">The sequence shown here is derived from an EMBL/GenBank/DDBJ whole genome shotgun (WGS) entry which is preliminary data.</text>
</comment>
<evidence type="ECO:0000256" key="1">
    <source>
        <dbReference type="ARBA" id="ARBA00004141"/>
    </source>
</evidence>
<dbReference type="InterPro" id="IPR019109">
    <property type="entry name" value="MamF_MmsF"/>
</dbReference>
<feature type="transmembrane region" description="Helical" evidence="5">
    <location>
        <begin position="35"/>
        <end position="59"/>
    </location>
</feature>
<name>A0A226BVL2_9FIRM</name>
<evidence type="ECO:0000256" key="4">
    <source>
        <dbReference type="ARBA" id="ARBA00023136"/>
    </source>
</evidence>